<organism evidence="2 3">
    <name type="scientific">Linnemannia schmuckeri</name>
    <dbReference type="NCBI Taxonomy" id="64567"/>
    <lineage>
        <taxon>Eukaryota</taxon>
        <taxon>Fungi</taxon>
        <taxon>Fungi incertae sedis</taxon>
        <taxon>Mucoromycota</taxon>
        <taxon>Mortierellomycotina</taxon>
        <taxon>Mortierellomycetes</taxon>
        <taxon>Mortierellales</taxon>
        <taxon>Mortierellaceae</taxon>
        <taxon>Linnemannia</taxon>
    </lineage>
</organism>
<dbReference type="OrthoDB" id="2436467at2759"/>
<protein>
    <submittedName>
        <fullName evidence="2">Uncharacterized protein</fullName>
    </submittedName>
</protein>
<feature type="region of interest" description="Disordered" evidence="1">
    <location>
        <begin position="50"/>
        <end position="78"/>
    </location>
</feature>
<evidence type="ECO:0000313" key="3">
    <source>
        <dbReference type="Proteomes" id="UP000748756"/>
    </source>
</evidence>
<comment type="caution">
    <text evidence="2">The sequence shown here is derived from an EMBL/GenBank/DDBJ whole genome shotgun (WGS) entry which is preliminary data.</text>
</comment>
<gene>
    <name evidence="2" type="ORF">BG015_005944</name>
</gene>
<evidence type="ECO:0000313" key="2">
    <source>
        <dbReference type="EMBL" id="KAF9120897.1"/>
    </source>
</evidence>
<dbReference type="EMBL" id="JAAAUQ010002779">
    <property type="protein sequence ID" value="KAF9120897.1"/>
    <property type="molecule type" value="Genomic_DNA"/>
</dbReference>
<dbReference type="AlphaFoldDB" id="A0A9P5UVN8"/>
<evidence type="ECO:0000256" key="1">
    <source>
        <dbReference type="SAM" id="MobiDB-lite"/>
    </source>
</evidence>
<proteinExistence type="predicted"/>
<dbReference type="Proteomes" id="UP000748756">
    <property type="component" value="Unassembled WGS sequence"/>
</dbReference>
<feature type="compositionally biased region" description="Polar residues" evidence="1">
    <location>
        <begin position="50"/>
        <end position="72"/>
    </location>
</feature>
<name>A0A9P5UVN8_9FUNG</name>
<keyword evidence="3" id="KW-1185">Reference proteome</keyword>
<reference evidence="2" key="1">
    <citation type="journal article" date="2020" name="Fungal Divers.">
        <title>Resolving the Mortierellaceae phylogeny through synthesis of multi-gene phylogenetics and phylogenomics.</title>
        <authorList>
            <person name="Vandepol N."/>
            <person name="Liber J."/>
            <person name="Desiro A."/>
            <person name="Na H."/>
            <person name="Kennedy M."/>
            <person name="Barry K."/>
            <person name="Grigoriev I.V."/>
            <person name="Miller A.N."/>
            <person name="O'Donnell K."/>
            <person name="Stajich J.E."/>
            <person name="Bonito G."/>
        </authorList>
    </citation>
    <scope>NUCLEOTIDE SEQUENCE</scope>
    <source>
        <strain evidence="2">NRRL 6426</strain>
    </source>
</reference>
<accession>A0A9P5UVN8</accession>
<sequence length="120" mass="13300">MGSPPHRLIRNSRKRQGSSIHLMVTGGDGLEPGRIQQLLVQHEQSLCMSTMVSDQQGPSEDQAGQGQGNSHHSFLDERALVPYDHSHVGRQASTDPEESGLASVVMWVYNKGYYLLMKKN</sequence>